<dbReference type="EMBL" id="JANBUN010001666">
    <property type="protein sequence ID" value="KAJ2797167.1"/>
    <property type="molecule type" value="Genomic_DNA"/>
</dbReference>
<accession>A0ACC1KY64</accession>
<protein>
    <submittedName>
        <fullName evidence="1">20S-pre-rRNA D-site endonuclease nob1</fullName>
    </submittedName>
</protein>
<dbReference type="Proteomes" id="UP001140087">
    <property type="component" value="Unassembled WGS sequence"/>
</dbReference>
<keyword evidence="1" id="KW-0255">Endonuclease</keyword>
<evidence type="ECO:0000313" key="1">
    <source>
        <dbReference type="EMBL" id="KAJ2797167.1"/>
    </source>
</evidence>
<organism evidence="1 2">
    <name type="scientific">Coemansia helicoidea</name>
    <dbReference type="NCBI Taxonomy" id="1286919"/>
    <lineage>
        <taxon>Eukaryota</taxon>
        <taxon>Fungi</taxon>
        <taxon>Fungi incertae sedis</taxon>
        <taxon>Zoopagomycota</taxon>
        <taxon>Kickxellomycotina</taxon>
        <taxon>Kickxellomycetes</taxon>
        <taxon>Kickxellales</taxon>
        <taxon>Kickxellaceae</taxon>
        <taxon>Coemansia</taxon>
    </lineage>
</organism>
<reference evidence="1" key="1">
    <citation type="submission" date="2022-07" db="EMBL/GenBank/DDBJ databases">
        <title>Phylogenomic reconstructions and comparative analyses of Kickxellomycotina fungi.</title>
        <authorList>
            <person name="Reynolds N.K."/>
            <person name="Stajich J.E."/>
            <person name="Barry K."/>
            <person name="Grigoriev I.V."/>
            <person name="Crous P."/>
            <person name="Smith M.E."/>
        </authorList>
    </citation>
    <scope>NUCLEOTIDE SEQUENCE</scope>
    <source>
        <strain evidence="1">BCRC 34780</strain>
    </source>
</reference>
<keyword evidence="2" id="KW-1185">Reference proteome</keyword>
<evidence type="ECO:0000313" key="2">
    <source>
        <dbReference type="Proteomes" id="UP001140087"/>
    </source>
</evidence>
<proteinExistence type="predicted"/>
<name>A0ACC1KY64_9FUNG</name>
<gene>
    <name evidence="1" type="primary">nob1</name>
    <name evidence="1" type="ORF">H4R21_004425</name>
</gene>
<keyword evidence="1" id="KW-0378">Hydrolase</keyword>
<sequence>MSTETAAAAAPASGKRVQTLVVDTNVFVKGLRVDHIADSFVTVPEVAQELRSKTARDQYEALAMKHEVKVMSADAESLQAVMGFAKRTGDFASLALADMKVLALAFMLEKQANGMRNLRLQPAGDNPDIADRKLLASAEIAGSSSKGDAQHELEEKMGSLALEEPAKDSAMVPSGETPAEDEGEWITAKPKAKKTSKKADESFGGGWITPKNVKQQQAADTMGLRRVDARRAARLAVACVTSDFAMQNLMLKMGISLVTCDGVKVDQLRTWVLRCHACAQLTGDTGRQFCGACGHPTLKRCAVSTGADGRLQVHLKANYRYNLRGTVYALPKPHGGRHTTKDVIVREDDRAYARAFKQKQRMDAKAATGAELLADPDYIPDLLVASSLAHGNGYGVATDARGMPMVARNRRNPNKVHLTGNRKKKRLHV</sequence>
<comment type="caution">
    <text evidence="1">The sequence shown here is derived from an EMBL/GenBank/DDBJ whole genome shotgun (WGS) entry which is preliminary data.</text>
</comment>
<keyword evidence="1" id="KW-0540">Nuclease</keyword>